<accession>A0A846N2B7</accession>
<dbReference type="InterPro" id="IPR041698">
    <property type="entry name" value="Methyltransf_25"/>
</dbReference>
<keyword evidence="2" id="KW-0808">Transferase</keyword>
<dbReference type="GO" id="GO:0032259">
    <property type="term" value="P:methylation"/>
    <property type="evidence" value="ECO:0007669"/>
    <property type="project" value="UniProtKB-KW"/>
</dbReference>
<protein>
    <submittedName>
        <fullName evidence="2">tRNA (Cmo5U34)-methyltransferase</fullName>
        <ecNumber evidence="2">2.1.1.-</ecNumber>
    </submittedName>
</protein>
<gene>
    <name evidence="2" type="ORF">FHS83_003071</name>
</gene>
<comment type="caution">
    <text evidence="2">The sequence shown here is derived from an EMBL/GenBank/DDBJ whole genome shotgun (WGS) entry which is preliminary data.</text>
</comment>
<reference evidence="2 3" key="1">
    <citation type="submission" date="2020-03" db="EMBL/GenBank/DDBJ databases">
        <title>Genomic Encyclopedia of Type Strains, Phase IV (KMG-IV): sequencing the most valuable type-strain genomes for metagenomic binning, comparative biology and taxonomic classification.</title>
        <authorList>
            <person name="Goeker M."/>
        </authorList>
    </citation>
    <scope>NUCLEOTIDE SEQUENCE [LARGE SCALE GENOMIC DNA]</scope>
    <source>
        <strain evidence="2 3">DSM 19867</strain>
    </source>
</reference>
<dbReference type="SUPFAM" id="SSF53335">
    <property type="entry name" value="S-adenosyl-L-methionine-dependent methyltransferases"/>
    <property type="match status" value="1"/>
</dbReference>
<keyword evidence="2" id="KW-0489">Methyltransferase</keyword>
<feature type="domain" description="Methyltransferase" evidence="1">
    <location>
        <begin position="61"/>
        <end position="154"/>
    </location>
</feature>
<dbReference type="RefSeq" id="WP_167083814.1">
    <property type="nucleotide sequence ID" value="NZ_BAAADC010000001.1"/>
</dbReference>
<keyword evidence="3" id="KW-1185">Reference proteome</keyword>
<dbReference type="EC" id="2.1.1.-" evidence="2"/>
<dbReference type="GO" id="GO:0008168">
    <property type="term" value="F:methyltransferase activity"/>
    <property type="evidence" value="ECO:0007669"/>
    <property type="project" value="UniProtKB-KW"/>
</dbReference>
<dbReference type="Proteomes" id="UP000570514">
    <property type="component" value="Unassembled WGS sequence"/>
</dbReference>
<sequence length="239" mass="25894">MTSDGEPRPKDGAACFLQVFENPLMAVHYHDGPRQFVPGLEALHRMTGILLAERVPSDARILVLGAGGGLELRALAESFGGWRFVGVDPAAQMLKLAEATLGGDAARVDFVQGYIDDAPQGPFDAAVCLLTLHFLDEAERLRTAREICRRLKPDAPFVAAHGSFPQEGPEKALWLSRYAAYAIASGADPEQVAKARDAVDAMGMMLSPQRDEAVLRQAGFSDVSLFYAAFTWRGWVGYA</sequence>
<proteinExistence type="predicted"/>
<dbReference type="CDD" id="cd02440">
    <property type="entry name" value="AdoMet_MTases"/>
    <property type="match status" value="1"/>
</dbReference>
<organism evidence="2 3">
    <name type="scientific">Rhizomicrobium palustre</name>
    <dbReference type="NCBI Taxonomy" id="189966"/>
    <lineage>
        <taxon>Bacteria</taxon>
        <taxon>Pseudomonadati</taxon>
        <taxon>Pseudomonadota</taxon>
        <taxon>Alphaproteobacteria</taxon>
        <taxon>Micropepsales</taxon>
        <taxon>Micropepsaceae</taxon>
        <taxon>Rhizomicrobium</taxon>
    </lineage>
</organism>
<dbReference type="Gene3D" id="3.40.50.150">
    <property type="entry name" value="Vaccinia Virus protein VP39"/>
    <property type="match status" value="1"/>
</dbReference>
<dbReference type="PANTHER" id="PTHR43464">
    <property type="entry name" value="METHYLTRANSFERASE"/>
    <property type="match status" value="1"/>
</dbReference>
<dbReference type="EMBL" id="JAASRM010000001">
    <property type="protein sequence ID" value="NIK89753.1"/>
    <property type="molecule type" value="Genomic_DNA"/>
</dbReference>
<evidence type="ECO:0000313" key="3">
    <source>
        <dbReference type="Proteomes" id="UP000570514"/>
    </source>
</evidence>
<dbReference type="PANTHER" id="PTHR43464:SF58">
    <property type="entry name" value="BLR7975 PROTEIN"/>
    <property type="match status" value="1"/>
</dbReference>
<dbReference type="Pfam" id="PF13649">
    <property type="entry name" value="Methyltransf_25"/>
    <property type="match status" value="1"/>
</dbReference>
<evidence type="ECO:0000259" key="1">
    <source>
        <dbReference type="Pfam" id="PF13649"/>
    </source>
</evidence>
<name>A0A846N2B7_9PROT</name>
<evidence type="ECO:0000313" key="2">
    <source>
        <dbReference type="EMBL" id="NIK89753.1"/>
    </source>
</evidence>
<dbReference type="InterPro" id="IPR029063">
    <property type="entry name" value="SAM-dependent_MTases_sf"/>
</dbReference>
<dbReference type="AlphaFoldDB" id="A0A846N2B7"/>